<sequence length="45" mass="5090">MLAVGSLEPFLIMGSPEFSFAALKANKFTGREKDYLSPFQIARYF</sequence>
<organism evidence="1 2">
    <name type="scientific">Pseudovibrio ascidiaceicola</name>
    <dbReference type="NCBI Taxonomy" id="285279"/>
    <lineage>
        <taxon>Bacteria</taxon>
        <taxon>Pseudomonadati</taxon>
        <taxon>Pseudomonadota</taxon>
        <taxon>Alphaproteobacteria</taxon>
        <taxon>Hyphomicrobiales</taxon>
        <taxon>Stappiaceae</taxon>
        <taxon>Pseudovibrio</taxon>
    </lineage>
</organism>
<proteinExistence type="predicted"/>
<evidence type="ECO:0000313" key="2">
    <source>
        <dbReference type="Proteomes" id="UP000199598"/>
    </source>
</evidence>
<evidence type="ECO:0000313" key="1">
    <source>
        <dbReference type="EMBL" id="SFJ98574.1"/>
    </source>
</evidence>
<reference evidence="1 2" key="1">
    <citation type="submission" date="2016-10" db="EMBL/GenBank/DDBJ databases">
        <authorList>
            <person name="Varghese N."/>
            <person name="Submissions S."/>
        </authorList>
    </citation>
    <scope>NUCLEOTIDE SEQUENCE [LARGE SCALE GENOMIC DNA]</scope>
    <source>
        <strain evidence="1 2">DSM 16392</strain>
    </source>
</reference>
<accession>A0A1I3VT40</accession>
<dbReference type="Proteomes" id="UP000199598">
    <property type="component" value="Unassembled WGS sequence"/>
</dbReference>
<protein>
    <submittedName>
        <fullName evidence="1">Uncharacterized protein</fullName>
    </submittedName>
</protein>
<gene>
    <name evidence="1" type="ORF">SAMN04488518_101613</name>
</gene>
<comment type="caution">
    <text evidence="1">The sequence shown here is derived from an EMBL/GenBank/DDBJ whole genome shotgun (WGS) entry which is preliminary data.</text>
</comment>
<name>A0A1I3VT40_9HYPH</name>
<keyword evidence="2" id="KW-1185">Reference proteome</keyword>
<dbReference type="EMBL" id="FOSK01000001">
    <property type="protein sequence ID" value="SFJ98574.1"/>
    <property type="molecule type" value="Genomic_DNA"/>
</dbReference>